<evidence type="ECO:0000256" key="4">
    <source>
        <dbReference type="SAM" id="Phobius"/>
    </source>
</evidence>
<evidence type="ECO:0000256" key="2">
    <source>
        <dbReference type="ARBA" id="ARBA00023136"/>
    </source>
</evidence>
<feature type="compositionally biased region" description="Low complexity" evidence="3">
    <location>
        <begin position="211"/>
        <end position="225"/>
    </location>
</feature>
<dbReference type="EMBL" id="BAED01000012">
    <property type="protein sequence ID" value="GAB04095.1"/>
    <property type="molecule type" value="Genomic_DNA"/>
</dbReference>
<accession>G7GKH0</accession>
<dbReference type="PANTHER" id="PTHR37042">
    <property type="entry name" value="OUTER MEMBRANE PROTEIN RV1973"/>
    <property type="match status" value="1"/>
</dbReference>
<keyword evidence="4" id="KW-0812">Transmembrane</keyword>
<protein>
    <recommendedName>
        <fullName evidence="7">Mce-associated membrane protein</fullName>
    </recommendedName>
</protein>
<organism evidence="5 6">
    <name type="scientific">Gordonia amarae NBRC 15530</name>
    <dbReference type="NCBI Taxonomy" id="1075090"/>
    <lineage>
        <taxon>Bacteria</taxon>
        <taxon>Bacillati</taxon>
        <taxon>Actinomycetota</taxon>
        <taxon>Actinomycetes</taxon>
        <taxon>Mycobacteriales</taxon>
        <taxon>Gordoniaceae</taxon>
        <taxon>Gordonia</taxon>
    </lineage>
</organism>
<gene>
    <name evidence="5" type="ORF">GOAMR_12_00210</name>
</gene>
<evidence type="ECO:0008006" key="7">
    <source>
        <dbReference type="Google" id="ProtNLM"/>
    </source>
</evidence>
<sequence length="242" mass="25150">MGDLGMPGEQNLAGRLGVDTKAGRITAAVLAVLLVASAVSAIVLGVRYLGVRADEKARDSALSAARDYVTTMFGYTPKDVAAHVERSKKAVTGDAKAQYDKIIADTDLVAEVGKQKIVSEVIIQDAGVVTSTRDSATVLLFINQSVTRGGNELVQINPSRLTYSMTKDDGRWLINGIDVITDDSFRGKVEVTTSVPSGATPIPGLSPTPTPGSTTPTQPAATQPVAPTPPATPTGEIPVPTP</sequence>
<keyword evidence="6" id="KW-1185">Reference proteome</keyword>
<dbReference type="Proteomes" id="UP000006023">
    <property type="component" value="Unassembled WGS sequence"/>
</dbReference>
<dbReference type="eggNOG" id="COG3184">
    <property type="taxonomic scope" value="Bacteria"/>
</dbReference>
<comment type="subcellular location">
    <subcellularLocation>
        <location evidence="1">Membrane</location>
    </subcellularLocation>
</comment>
<evidence type="ECO:0000256" key="1">
    <source>
        <dbReference type="ARBA" id="ARBA00004370"/>
    </source>
</evidence>
<proteinExistence type="predicted"/>
<keyword evidence="2 4" id="KW-0472">Membrane</keyword>
<dbReference type="PANTHER" id="PTHR37042:SF4">
    <property type="entry name" value="OUTER MEMBRANE PROTEIN RV1973"/>
    <property type="match status" value="1"/>
</dbReference>
<dbReference type="AlphaFoldDB" id="G7GKH0"/>
<evidence type="ECO:0000313" key="6">
    <source>
        <dbReference type="Proteomes" id="UP000006023"/>
    </source>
</evidence>
<evidence type="ECO:0000313" key="5">
    <source>
        <dbReference type="EMBL" id="GAB04095.1"/>
    </source>
</evidence>
<comment type="caution">
    <text evidence="5">The sequence shown here is derived from an EMBL/GenBank/DDBJ whole genome shotgun (WGS) entry which is preliminary data.</text>
</comment>
<feature type="transmembrane region" description="Helical" evidence="4">
    <location>
        <begin position="25"/>
        <end position="49"/>
    </location>
</feature>
<feature type="region of interest" description="Disordered" evidence="3">
    <location>
        <begin position="193"/>
        <end position="242"/>
    </location>
</feature>
<evidence type="ECO:0000256" key="3">
    <source>
        <dbReference type="SAM" id="MobiDB-lite"/>
    </source>
</evidence>
<name>G7GKH0_9ACTN</name>
<keyword evidence="4" id="KW-1133">Transmembrane helix</keyword>
<dbReference type="STRING" id="1075090.GOAMR_12_00210"/>
<dbReference type="GO" id="GO:0016020">
    <property type="term" value="C:membrane"/>
    <property type="evidence" value="ECO:0007669"/>
    <property type="project" value="UniProtKB-SubCell"/>
</dbReference>
<reference evidence="5 6" key="1">
    <citation type="submission" date="2011-11" db="EMBL/GenBank/DDBJ databases">
        <title>Whole genome shotgun sequence of Gordonia amarae NBRC 15530.</title>
        <authorList>
            <person name="Takarada H."/>
            <person name="Hosoyama A."/>
            <person name="Tsuchikane K."/>
            <person name="Katsumata H."/>
            <person name="Yamazaki S."/>
            <person name="Fujita N."/>
        </authorList>
    </citation>
    <scope>NUCLEOTIDE SEQUENCE [LARGE SCALE GENOMIC DNA]</scope>
    <source>
        <strain evidence="5 6">NBRC 15530</strain>
    </source>
</reference>